<organism evidence="1 2">
    <name type="scientific">Sulfitobacter noctilucicola</name>
    <dbReference type="NCBI Taxonomy" id="1342301"/>
    <lineage>
        <taxon>Bacteria</taxon>
        <taxon>Pseudomonadati</taxon>
        <taxon>Pseudomonadota</taxon>
        <taxon>Alphaproteobacteria</taxon>
        <taxon>Rhodobacterales</taxon>
        <taxon>Roseobacteraceae</taxon>
        <taxon>Sulfitobacter</taxon>
    </lineage>
</organism>
<evidence type="ECO:0000313" key="1">
    <source>
        <dbReference type="EMBL" id="MBB4172254.1"/>
    </source>
</evidence>
<sequence length="100" mass="10666">MGIDELINQLVELRGRDALMVLTELEEALALSGEITPEISVIAAYIAGVEDALTGTGGRPEYDLRMRDFVAQAKGSMSETGRSIGDAAMDDFMTQARDGG</sequence>
<dbReference type="AlphaFoldDB" id="A0A7W6Q2P7"/>
<dbReference type="EMBL" id="JACIFU010000001">
    <property type="protein sequence ID" value="MBB4172254.1"/>
    <property type="molecule type" value="Genomic_DNA"/>
</dbReference>
<comment type="caution">
    <text evidence="1">The sequence shown here is derived from an EMBL/GenBank/DDBJ whole genome shotgun (WGS) entry which is preliminary data.</text>
</comment>
<protein>
    <submittedName>
        <fullName evidence="1">Uncharacterized protein</fullName>
    </submittedName>
</protein>
<dbReference type="Proteomes" id="UP000565745">
    <property type="component" value="Unassembled WGS sequence"/>
</dbReference>
<keyword evidence="2" id="KW-1185">Reference proteome</keyword>
<reference evidence="1 2" key="1">
    <citation type="submission" date="2020-08" db="EMBL/GenBank/DDBJ databases">
        <title>Genomic Encyclopedia of Type Strains, Phase IV (KMG-IV): sequencing the most valuable type-strain genomes for metagenomic binning, comparative biology and taxonomic classification.</title>
        <authorList>
            <person name="Goeker M."/>
        </authorList>
    </citation>
    <scope>NUCLEOTIDE SEQUENCE [LARGE SCALE GENOMIC DNA]</scope>
    <source>
        <strain evidence="1 2">DSM 101015</strain>
    </source>
</reference>
<dbReference type="RefSeq" id="WP_152540571.1">
    <property type="nucleotide sequence ID" value="NZ_JACIFU010000001.1"/>
</dbReference>
<evidence type="ECO:0000313" key="2">
    <source>
        <dbReference type="Proteomes" id="UP000565745"/>
    </source>
</evidence>
<accession>A0A7W6Q2P7</accession>
<proteinExistence type="predicted"/>
<name>A0A7W6Q2P7_9RHOB</name>
<gene>
    <name evidence="1" type="ORF">GGR93_000015</name>
</gene>